<proteinExistence type="predicted"/>
<dbReference type="AlphaFoldDB" id="A0A399EMH2"/>
<organism evidence="1 2">
    <name type="scientific">Meiothermus luteus</name>
    <dbReference type="NCBI Taxonomy" id="2026184"/>
    <lineage>
        <taxon>Bacteria</taxon>
        <taxon>Thermotogati</taxon>
        <taxon>Deinococcota</taxon>
        <taxon>Deinococci</taxon>
        <taxon>Thermales</taxon>
        <taxon>Thermaceae</taxon>
        <taxon>Meiothermus</taxon>
    </lineage>
</organism>
<name>A0A399EMH2_9DEIN</name>
<sequence length="95" mass="10924">MTAEVFRRMPYAEALPQAQRILVDGYGEGLVLQGTGGYYGLYYLFGVLGLREPVPSHPPDWVEGPRQNQEDFKEPYQMVHWLEVNGYNLFVNESK</sequence>
<dbReference type="EMBL" id="QWKZ01000049">
    <property type="protein sequence ID" value="RIH85158.1"/>
    <property type="molecule type" value="Genomic_DNA"/>
</dbReference>
<evidence type="ECO:0000313" key="1">
    <source>
        <dbReference type="EMBL" id="RIH85158.1"/>
    </source>
</evidence>
<dbReference type="RefSeq" id="WP_119360287.1">
    <property type="nucleotide sequence ID" value="NZ_QWKZ01000049.1"/>
</dbReference>
<dbReference type="Proteomes" id="UP000265800">
    <property type="component" value="Unassembled WGS sequence"/>
</dbReference>
<accession>A0A399EMH2</accession>
<comment type="caution">
    <text evidence="1">The sequence shown here is derived from an EMBL/GenBank/DDBJ whole genome shotgun (WGS) entry which is preliminary data.</text>
</comment>
<reference evidence="1 2" key="1">
    <citation type="submission" date="2018-08" db="EMBL/GenBank/DDBJ databases">
        <title>Meiothermus luteus KCTC 52599 genome sequencing project.</title>
        <authorList>
            <person name="Da Costa M.S."/>
            <person name="Albuquerque L."/>
            <person name="Raposo P."/>
            <person name="Froufe H.J.C."/>
            <person name="Barroso C.S."/>
            <person name="Egas C."/>
        </authorList>
    </citation>
    <scope>NUCLEOTIDE SEQUENCE [LARGE SCALE GENOMIC DNA]</scope>
    <source>
        <strain evidence="1 2">KCTC 52599</strain>
    </source>
</reference>
<evidence type="ECO:0008006" key="3">
    <source>
        <dbReference type="Google" id="ProtNLM"/>
    </source>
</evidence>
<dbReference type="OrthoDB" id="33132at2"/>
<protein>
    <recommendedName>
        <fullName evidence="3">Annexin VII</fullName>
    </recommendedName>
</protein>
<gene>
    <name evidence="1" type="ORF">Mlute_01667</name>
</gene>
<evidence type="ECO:0000313" key="2">
    <source>
        <dbReference type="Proteomes" id="UP000265800"/>
    </source>
</evidence>
<keyword evidence="2" id="KW-1185">Reference proteome</keyword>